<dbReference type="EMBL" id="FNCZ01000001">
    <property type="protein sequence ID" value="SDG60693.1"/>
    <property type="molecule type" value="Genomic_DNA"/>
</dbReference>
<keyword evidence="16" id="KW-1185">Reference proteome</keyword>
<comment type="catalytic activity">
    <reaction evidence="12">
        <text>[L-4-(L-arginin-2-N-yl)aspartate](n) + L-aspartate + ATP = [L-4-(L-arginin-2-N-yl)aspartate](n)-L-aspartate + ADP + phosphate + H(+)</text>
        <dbReference type="Rhea" id="RHEA:13277"/>
        <dbReference type="Rhea" id="RHEA-COMP:13728"/>
        <dbReference type="Rhea" id="RHEA-COMP:13733"/>
        <dbReference type="ChEBI" id="CHEBI:15378"/>
        <dbReference type="ChEBI" id="CHEBI:29991"/>
        <dbReference type="ChEBI" id="CHEBI:30616"/>
        <dbReference type="ChEBI" id="CHEBI:43474"/>
        <dbReference type="ChEBI" id="CHEBI:137986"/>
        <dbReference type="ChEBI" id="CHEBI:137990"/>
        <dbReference type="ChEBI" id="CHEBI:456216"/>
        <dbReference type="EC" id="6.3.2.29"/>
    </reaction>
</comment>
<dbReference type="InterPro" id="IPR036615">
    <property type="entry name" value="Mur_ligase_C_dom_sf"/>
</dbReference>
<evidence type="ECO:0000256" key="5">
    <source>
        <dbReference type="ARBA" id="ARBA00013005"/>
    </source>
</evidence>
<dbReference type="PANTHER" id="PTHR23135">
    <property type="entry name" value="MUR LIGASE FAMILY MEMBER"/>
    <property type="match status" value="1"/>
</dbReference>
<keyword evidence="7" id="KW-0436">Ligase</keyword>
<dbReference type="PANTHER" id="PTHR23135:SF18">
    <property type="entry name" value="CYANOPHYCIN SYNTHETASE"/>
    <property type="match status" value="1"/>
</dbReference>
<evidence type="ECO:0000256" key="7">
    <source>
        <dbReference type="ARBA" id="ARBA00022598"/>
    </source>
</evidence>
<dbReference type="STRING" id="262004.SAMN04489796_10160"/>
<organism evidence="15 16">
    <name type="scientific">Winogradskyella thalassocola</name>
    <dbReference type="NCBI Taxonomy" id="262004"/>
    <lineage>
        <taxon>Bacteria</taxon>
        <taxon>Pseudomonadati</taxon>
        <taxon>Bacteroidota</taxon>
        <taxon>Flavobacteriia</taxon>
        <taxon>Flavobacteriales</taxon>
        <taxon>Flavobacteriaceae</taxon>
        <taxon>Winogradskyella</taxon>
    </lineage>
</organism>
<dbReference type="SUPFAM" id="SSF53244">
    <property type="entry name" value="MurD-like peptide ligases, peptide-binding domain"/>
    <property type="match status" value="1"/>
</dbReference>
<dbReference type="GO" id="GO:0071161">
    <property type="term" value="F:cyanophycin synthetase activity (L-arginine-adding)"/>
    <property type="evidence" value="ECO:0007669"/>
    <property type="project" value="UniProtKB-EC"/>
</dbReference>
<evidence type="ECO:0000256" key="8">
    <source>
        <dbReference type="ARBA" id="ARBA00022741"/>
    </source>
</evidence>
<dbReference type="InterPro" id="IPR011761">
    <property type="entry name" value="ATP-grasp"/>
</dbReference>
<keyword evidence="9 13" id="KW-0067">ATP-binding</keyword>
<evidence type="ECO:0000256" key="3">
    <source>
        <dbReference type="ARBA" id="ARBA00011738"/>
    </source>
</evidence>
<evidence type="ECO:0000256" key="1">
    <source>
        <dbReference type="ARBA" id="ARBA00003184"/>
    </source>
</evidence>
<comment type="function">
    <text evidence="1">Catalyzes the ATP-dependent polymerization of arginine and aspartate to multi-L-arginyl-poly-L-aspartic acid (cyanophycin; a water-insoluble reserve polymer).</text>
</comment>
<evidence type="ECO:0000256" key="10">
    <source>
        <dbReference type="ARBA" id="ARBA00031353"/>
    </source>
</evidence>
<dbReference type="Gene3D" id="3.30.470.20">
    <property type="entry name" value="ATP-grasp fold, B domain"/>
    <property type="match status" value="2"/>
</dbReference>
<gene>
    <name evidence="15" type="ORF">SAMN04489796_10160</name>
</gene>
<comment type="similarity">
    <text evidence="2">In the C-terminal section; belongs to the MurCDEF family.</text>
</comment>
<dbReference type="SUPFAM" id="SSF56059">
    <property type="entry name" value="Glutathione synthetase ATP-binding domain-like"/>
    <property type="match status" value="1"/>
</dbReference>
<dbReference type="Pfam" id="PF08245">
    <property type="entry name" value="Mur_ligase_M"/>
    <property type="match status" value="1"/>
</dbReference>
<feature type="domain" description="ATP-grasp" evidence="14">
    <location>
        <begin position="221"/>
        <end position="476"/>
    </location>
</feature>
<comment type="subunit">
    <text evidence="3">Homodimer.</text>
</comment>
<evidence type="ECO:0000256" key="9">
    <source>
        <dbReference type="ARBA" id="ARBA00022840"/>
    </source>
</evidence>
<evidence type="ECO:0000313" key="16">
    <source>
        <dbReference type="Proteomes" id="UP000199492"/>
    </source>
</evidence>
<dbReference type="AlphaFoldDB" id="A0A1G7VLQ3"/>
<dbReference type="GO" id="GO:0046872">
    <property type="term" value="F:metal ion binding"/>
    <property type="evidence" value="ECO:0007669"/>
    <property type="project" value="InterPro"/>
</dbReference>
<name>A0A1G7VLQ3_9FLAO</name>
<dbReference type="NCBIfam" id="TIGR02068">
    <property type="entry name" value="cya_phycin_syn"/>
    <property type="match status" value="1"/>
</dbReference>
<evidence type="ECO:0000256" key="2">
    <source>
        <dbReference type="ARBA" id="ARBA00009060"/>
    </source>
</evidence>
<protein>
    <recommendedName>
        <fullName evidence="6">Cyanophycin synthetase</fullName>
        <ecNumber evidence="5">6.3.2.29</ecNumber>
        <ecNumber evidence="4">6.3.2.30</ecNumber>
    </recommendedName>
    <alternativeName>
        <fullName evidence="10">Cyanophycin synthase</fullName>
    </alternativeName>
</protein>
<dbReference type="InterPro" id="IPR013651">
    <property type="entry name" value="ATP-grasp_RimK-type"/>
</dbReference>
<accession>A0A1G7VLQ3</accession>
<reference evidence="16" key="1">
    <citation type="submission" date="2016-10" db="EMBL/GenBank/DDBJ databases">
        <authorList>
            <person name="Varghese N."/>
            <person name="Submissions S."/>
        </authorList>
    </citation>
    <scope>NUCLEOTIDE SEQUENCE [LARGE SCALE GENOMIC DNA]</scope>
    <source>
        <strain evidence="16">DSM 15363</strain>
    </source>
</reference>
<dbReference type="Gene3D" id="3.90.190.20">
    <property type="entry name" value="Mur ligase, C-terminal domain"/>
    <property type="match status" value="1"/>
</dbReference>
<dbReference type="PROSITE" id="PS50975">
    <property type="entry name" value="ATP_GRASP"/>
    <property type="match status" value="1"/>
</dbReference>
<dbReference type="EC" id="6.3.2.30" evidence="4"/>
<dbReference type="SUPFAM" id="SSF53623">
    <property type="entry name" value="MurD-like peptide ligases, catalytic domain"/>
    <property type="match status" value="1"/>
</dbReference>
<dbReference type="EC" id="6.3.2.29" evidence="5"/>
<dbReference type="GO" id="GO:0005524">
    <property type="term" value="F:ATP binding"/>
    <property type="evidence" value="ECO:0007669"/>
    <property type="project" value="UniProtKB-UniRule"/>
</dbReference>
<dbReference type="NCBIfam" id="NF010623">
    <property type="entry name" value="PRK14016.1"/>
    <property type="match status" value="1"/>
</dbReference>
<keyword evidence="8 13" id="KW-0547">Nucleotide-binding</keyword>
<dbReference type="Proteomes" id="UP000199492">
    <property type="component" value="Unassembled WGS sequence"/>
</dbReference>
<dbReference type="Pfam" id="PF08443">
    <property type="entry name" value="RimK"/>
    <property type="match status" value="2"/>
</dbReference>
<proteinExistence type="inferred from homology"/>
<dbReference type="Pfam" id="PF02875">
    <property type="entry name" value="Mur_ligase_C"/>
    <property type="match status" value="1"/>
</dbReference>
<evidence type="ECO:0000256" key="6">
    <source>
        <dbReference type="ARBA" id="ARBA00022036"/>
    </source>
</evidence>
<dbReference type="InterPro" id="IPR004101">
    <property type="entry name" value="Mur_ligase_C"/>
</dbReference>
<evidence type="ECO:0000256" key="12">
    <source>
        <dbReference type="ARBA" id="ARBA00048425"/>
    </source>
</evidence>
<evidence type="ECO:0000259" key="14">
    <source>
        <dbReference type="PROSITE" id="PS50975"/>
    </source>
</evidence>
<dbReference type="GO" id="GO:0071160">
    <property type="term" value="F:cyanophycin synthetase activity (L-aspartate-adding)"/>
    <property type="evidence" value="ECO:0007669"/>
    <property type="project" value="UniProtKB-EC"/>
</dbReference>
<dbReference type="InterPro" id="IPR036565">
    <property type="entry name" value="Mur-like_cat_sf"/>
</dbReference>
<dbReference type="Gene3D" id="3.40.1190.10">
    <property type="entry name" value="Mur-like, catalytic domain"/>
    <property type="match status" value="1"/>
</dbReference>
<evidence type="ECO:0000256" key="13">
    <source>
        <dbReference type="PROSITE-ProRule" id="PRU00409"/>
    </source>
</evidence>
<evidence type="ECO:0000313" key="15">
    <source>
        <dbReference type="EMBL" id="SDG60693.1"/>
    </source>
</evidence>
<dbReference type="InterPro" id="IPR013221">
    <property type="entry name" value="Mur_ligase_cen"/>
</dbReference>
<comment type="catalytic activity">
    <reaction evidence="11">
        <text>[L-4-(L-arginin-2-N-yl)aspartate](n)-L-aspartate + L-arginine + ATP = [L-4-(L-arginin-2-N-yl)aspartate](n+1) + ADP + phosphate + H(+)</text>
        <dbReference type="Rhea" id="RHEA:23888"/>
        <dbReference type="Rhea" id="RHEA-COMP:13732"/>
        <dbReference type="Rhea" id="RHEA-COMP:13733"/>
        <dbReference type="ChEBI" id="CHEBI:15378"/>
        <dbReference type="ChEBI" id="CHEBI:30616"/>
        <dbReference type="ChEBI" id="CHEBI:32682"/>
        <dbReference type="ChEBI" id="CHEBI:43474"/>
        <dbReference type="ChEBI" id="CHEBI:137986"/>
        <dbReference type="ChEBI" id="CHEBI:137990"/>
        <dbReference type="ChEBI" id="CHEBI:456216"/>
        <dbReference type="EC" id="6.3.2.30"/>
    </reaction>
</comment>
<dbReference type="OrthoDB" id="9803907at2"/>
<dbReference type="RefSeq" id="WP_092465600.1">
    <property type="nucleotide sequence ID" value="NZ_FNCZ01000001.1"/>
</dbReference>
<dbReference type="InterPro" id="IPR011810">
    <property type="entry name" value="Cya_phycin_syn"/>
</dbReference>
<dbReference type="Pfam" id="PF18921">
    <property type="entry name" value="Cyanophycin_syn"/>
    <property type="match status" value="1"/>
</dbReference>
<sequence length="880" mass="96650">MKIREINAMRGPNYWSVRRHKLIVMVLDLEEMEELPSNKIEGFPERLKTMFPTMYSHRCSEGCEGGFFMRVDDGTWMGHIIEHIALEIQTLAGMDTGFGRTRGYGEKGVYSVVFSYMEESVGRFAAKSAVRICEALIAGEAYDLTDDIQEMRELREADRLGPSTGSIVEEAEARGIPWIRLNKYSLCQLGYGANQKRIQATVTSETSSIGVELACDKEDTKFLLEQAEVEVPRGDIIRRERSLQEACDYVGYPLVIKPIDGNHGRGITVDIQNYEDALAAFHHAKESSKSGAIIVEKFIVGQDYRLLVINNKLVAGAIRTPAHVIGDGTSTVQELMDKVNSDPRRGFGHENVLTKITTNELTLTIIKDAGYTLESVIAEGERLILKDTANLSTGGTAEDITDIIHPANVSMAERISKIIDLDICGIDIMTTDISQPLSETGGAVLEVNAGPGFRMHLAPTSGLPRNVAAPVIDKLFPNKGDTGRIPIIAITGTNGKTTTSRLMAHIAKMNGYRVGYTTSDGVYIQNRLLMTGDCTGPASAEFVLKDPTVNFAVLECARGGLLRAGLGFKKCDVAIVTNVAADHLGLKGIHTIEQLAKVKGVVPETVLPDGYAILNADDPLVYDMRRSLDCNVALFSMDENNPHIKALQRLNGITAVYENGYVTICRGEWKMRLMKAENIPLTYGGKAKFMIQNVLAAVLGAHVQGISIEDMKAGLETFIPSASQTPGRLNLFEFKDFTILLDYAHNPAGMRALQAFTNELEATVKVGIIAGIGDRRVEDNNEMGAIAADMFDEIIIRQDKRLRGKTEQELIKMLDDGIKKRDPNKKTTIIPSEKEAIKFAVRNAVKGSLIILCSDVIPDALELVKKFKEQEANGELNYAD</sequence>
<dbReference type="InterPro" id="IPR044019">
    <property type="entry name" value="Cyanophycin_syn_N"/>
</dbReference>
<evidence type="ECO:0000256" key="4">
    <source>
        <dbReference type="ARBA" id="ARBA00012968"/>
    </source>
</evidence>
<evidence type="ECO:0000256" key="11">
    <source>
        <dbReference type="ARBA" id="ARBA00048094"/>
    </source>
</evidence>